<organism evidence="2 3">
    <name type="scientific">Dorcoceras hygrometricum</name>
    <dbReference type="NCBI Taxonomy" id="472368"/>
    <lineage>
        <taxon>Eukaryota</taxon>
        <taxon>Viridiplantae</taxon>
        <taxon>Streptophyta</taxon>
        <taxon>Embryophyta</taxon>
        <taxon>Tracheophyta</taxon>
        <taxon>Spermatophyta</taxon>
        <taxon>Magnoliopsida</taxon>
        <taxon>eudicotyledons</taxon>
        <taxon>Gunneridae</taxon>
        <taxon>Pentapetalae</taxon>
        <taxon>asterids</taxon>
        <taxon>lamiids</taxon>
        <taxon>Lamiales</taxon>
        <taxon>Gesneriaceae</taxon>
        <taxon>Didymocarpoideae</taxon>
        <taxon>Trichosporeae</taxon>
        <taxon>Loxocarpinae</taxon>
        <taxon>Dorcoceras</taxon>
    </lineage>
</organism>
<evidence type="ECO:0000313" key="3">
    <source>
        <dbReference type="Proteomes" id="UP000250235"/>
    </source>
</evidence>
<evidence type="ECO:0000313" key="2">
    <source>
        <dbReference type="EMBL" id="KZV50146.1"/>
    </source>
</evidence>
<gene>
    <name evidence="2" type="ORF">F511_26462</name>
</gene>
<feature type="compositionally biased region" description="Low complexity" evidence="1">
    <location>
        <begin position="99"/>
        <end position="110"/>
    </location>
</feature>
<dbReference type="AlphaFoldDB" id="A0A2Z7CZ49"/>
<dbReference type="Proteomes" id="UP000250235">
    <property type="component" value="Unassembled WGS sequence"/>
</dbReference>
<proteinExistence type="predicted"/>
<feature type="region of interest" description="Disordered" evidence="1">
    <location>
        <begin position="1"/>
        <end position="44"/>
    </location>
</feature>
<keyword evidence="3" id="KW-1185">Reference proteome</keyword>
<sequence>MTGRFFLLRRATETGRTHSDSTSSSSSSESEQEEVHCLMTKQTTDDEEIKAENRCLKNSSVEPSTAQLGETDSLQTELSKLHETQKTLNDKSGLGFGFGESSSEETSTQSNLANDNFKKMNFVKASVTHDAYESVKYDDQTMGLLNHKGKTGSVGLLSKSSSILYQSWKLRVVQGEIVRRQKLIPVRVVVRAGSLRVLALRSRS</sequence>
<protein>
    <submittedName>
        <fullName evidence="2">Uncharacterized protein</fullName>
    </submittedName>
</protein>
<reference evidence="2 3" key="1">
    <citation type="journal article" date="2015" name="Proc. Natl. Acad. Sci. U.S.A.">
        <title>The resurrection genome of Boea hygrometrica: A blueprint for survival of dehydration.</title>
        <authorList>
            <person name="Xiao L."/>
            <person name="Yang G."/>
            <person name="Zhang L."/>
            <person name="Yang X."/>
            <person name="Zhao S."/>
            <person name="Ji Z."/>
            <person name="Zhou Q."/>
            <person name="Hu M."/>
            <person name="Wang Y."/>
            <person name="Chen M."/>
            <person name="Xu Y."/>
            <person name="Jin H."/>
            <person name="Xiao X."/>
            <person name="Hu G."/>
            <person name="Bao F."/>
            <person name="Hu Y."/>
            <person name="Wan P."/>
            <person name="Li L."/>
            <person name="Deng X."/>
            <person name="Kuang T."/>
            <person name="Xiang C."/>
            <person name="Zhu J.K."/>
            <person name="Oliver M.J."/>
            <person name="He Y."/>
        </authorList>
    </citation>
    <scope>NUCLEOTIDE SEQUENCE [LARGE SCALE GENOMIC DNA]</scope>
    <source>
        <strain evidence="3">cv. XS01</strain>
    </source>
</reference>
<dbReference type="EMBL" id="KQ992536">
    <property type="protein sequence ID" value="KZV50146.1"/>
    <property type="molecule type" value="Genomic_DNA"/>
</dbReference>
<accession>A0A2Z7CZ49</accession>
<evidence type="ECO:0000256" key="1">
    <source>
        <dbReference type="SAM" id="MobiDB-lite"/>
    </source>
</evidence>
<feature type="region of interest" description="Disordered" evidence="1">
    <location>
        <begin position="92"/>
        <end position="112"/>
    </location>
</feature>
<name>A0A2Z7CZ49_9LAMI</name>
<feature type="compositionally biased region" description="Low complexity" evidence="1">
    <location>
        <begin position="20"/>
        <end position="29"/>
    </location>
</feature>
<feature type="compositionally biased region" description="Basic and acidic residues" evidence="1">
    <location>
        <begin position="10"/>
        <end position="19"/>
    </location>
</feature>